<organism evidence="1 2">
    <name type="scientific">Nocardia terpenica</name>
    <dbReference type="NCBI Taxonomy" id="455432"/>
    <lineage>
        <taxon>Bacteria</taxon>
        <taxon>Bacillati</taxon>
        <taxon>Actinomycetota</taxon>
        <taxon>Actinomycetes</taxon>
        <taxon>Mycobacteriales</taxon>
        <taxon>Nocardiaceae</taxon>
        <taxon>Nocardia</taxon>
    </lineage>
</organism>
<protein>
    <submittedName>
        <fullName evidence="1">Uncharacterized protein</fullName>
    </submittedName>
</protein>
<evidence type="ECO:0000313" key="2">
    <source>
        <dbReference type="Proteomes" id="UP000500953"/>
    </source>
</evidence>
<evidence type="ECO:0000313" key="1">
    <source>
        <dbReference type="EMBL" id="QIS23274.1"/>
    </source>
</evidence>
<gene>
    <name evidence="1" type="ORF">F6W96_38010</name>
</gene>
<name>A0A6G9ZCU9_9NOCA</name>
<reference evidence="1 2" key="1">
    <citation type="journal article" date="2019" name="ACS Chem. Biol.">
        <title>Identification and Mobilization of a Cryptic Antibiotic Biosynthesis Gene Locus from a Human-Pathogenic Nocardia Isolate.</title>
        <authorList>
            <person name="Herisse M."/>
            <person name="Ishida K."/>
            <person name="Porter J.L."/>
            <person name="Howden B."/>
            <person name="Hertweck C."/>
            <person name="Stinear T.P."/>
            <person name="Pidot S.J."/>
        </authorList>
    </citation>
    <scope>NUCLEOTIDE SEQUENCE [LARGE SCALE GENOMIC DNA]</scope>
    <source>
        <strain evidence="1 2">AUSMDU00012715</strain>
    </source>
</reference>
<dbReference type="AlphaFoldDB" id="A0A6G9ZCU9"/>
<sequence length="48" mass="5313">MKSLIGEPSKKCAGQSAMLLRCPPPRLVLRGRQSLERVHARLLAEDLS</sequence>
<accession>A0A6G9ZCU9</accession>
<dbReference type="Proteomes" id="UP000500953">
    <property type="component" value="Chromosome"/>
</dbReference>
<proteinExistence type="predicted"/>
<dbReference type="RefSeq" id="WP_167490621.1">
    <property type="nucleotide sequence ID" value="NZ_CP046173.1"/>
</dbReference>
<dbReference type="EMBL" id="CP046173">
    <property type="protein sequence ID" value="QIS23274.1"/>
    <property type="molecule type" value="Genomic_DNA"/>
</dbReference>